<keyword evidence="10" id="KW-1185">Reference proteome</keyword>
<dbReference type="Pfam" id="PF14543">
    <property type="entry name" value="TAXi_N"/>
    <property type="match status" value="1"/>
</dbReference>
<dbReference type="PANTHER" id="PTHR47967:SF14">
    <property type="entry name" value="EUKARYOTIC ASPARTYL PROTEASE FAMILY PROTEIN"/>
    <property type="match status" value="1"/>
</dbReference>
<dbReference type="InterPro" id="IPR034161">
    <property type="entry name" value="Pepsin-like_plant"/>
</dbReference>
<evidence type="ECO:0000256" key="4">
    <source>
        <dbReference type="ARBA" id="ARBA00022801"/>
    </source>
</evidence>
<dbReference type="PROSITE" id="PS00141">
    <property type="entry name" value="ASP_PROTEASE"/>
    <property type="match status" value="1"/>
</dbReference>
<dbReference type="OrthoDB" id="2747330at2759"/>
<dbReference type="InterPro" id="IPR001969">
    <property type="entry name" value="Aspartic_peptidase_AS"/>
</dbReference>
<name>A0A9N7MD81_STRHE</name>
<evidence type="ECO:0000256" key="7">
    <source>
        <dbReference type="RuleBase" id="RU000454"/>
    </source>
</evidence>
<evidence type="ECO:0000313" key="10">
    <source>
        <dbReference type="Proteomes" id="UP001153555"/>
    </source>
</evidence>
<dbReference type="InterPro" id="IPR032861">
    <property type="entry name" value="TAXi_N"/>
</dbReference>
<comment type="caution">
    <text evidence="9">The sequence shown here is derived from an EMBL/GenBank/DDBJ whole genome shotgun (WGS) entry which is preliminary data.</text>
</comment>
<protein>
    <submittedName>
        <fullName evidence="9">Eukaryotic aspartyl protease family protein</fullName>
    </submittedName>
</protein>
<dbReference type="PROSITE" id="PS51767">
    <property type="entry name" value="PEPTIDASE_A1"/>
    <property type="match status" value="1"/>
</dbReference>
<sequence length="445" mass="49612">MCLAFSQYQFPNKTLVTRLTHYQSLDSPYYDPTKSTKDLADIDLTSSISRAFYLTTNTSNGTTSIEPTDIESQLTPGKLNGFLVHLQVGSNQVDQYVYMDTGSSLLWVNCEPCGVDVPWPRLDPKDSSSFKVEGCDFTSVCDDSGAIKIDCEDENYDVKGCKYEVAYGSGYSRGNLAIETFTFKKVADSNETLTGVVFGCAHSTNLFMNGILGLGHGPLSLFSQYSAAKFSYCIGNRSDRSYAHSMLIVGNKTELWGPQTPLVVEDKYYVNLVGAAIGETNLELDPKMFRRNSDDYTGGMVVDSGTTLSFIPQVALTSFEDTTRHLIENELGLNLRPNDTIAYGPYTRLCYNGVVTRDLERFPNVKLSFEGGAVMELTPDNIFQQVDDHNFCLAILPSEIMKTTISILGNLMQQNFYIAFDVEAKKLSFKRMKCKTVEDYYDRDV</sequence>
<dbReference type="PANTHER" id="PTHR47967">
    <property type="entry name" value="OS07G0603500 PROTEIN-RELATED"/>
    <property type="match status" value="1"/>
</dbReference>
<dbReference type="GO" id="GO:0005576">
    <property type="term" value="C:extracellular region"/>
    <property type="evidence" value="ECO:0007669"/>
    <property type="project" value="TreeGrafter"/>
</dbReference>
<dbReference type="InterPro" id="IPR001461">
    <property type="entry name" value="Aspartic_peptidase_A1"/>
</dbReference>
<keyword evidence="4 7" id="KW-0378">Hydrolase</keyword>
<dbReference type="GO" id="GO:0006508">
    <property type="term" value="P:proteolysis"/>
    <property type="evidence" value="ECO:0007669"/>
    <property type="project" value="UniProtKB-KW"/>
</dbReference>
<reference evidence="9" key="1">
    <citation type="submission" date="2019-12" db="EMBL/GenBank/DDBJ databases">
        <authorList>
            <person name="Scholes J."/>
        </authorList>
    </citation>
    <scope>NUCLEOTIDE SEQUENCE</scope>
</reference>
<dbReference type="SUPFAM" id="SSF50630">
    <property type="entry name" value="Acid proteases"/>
    <property type="match status" value="1"/>
</dbReference>
<dbReference type="AlphaFoldDB" id="A0A9N7MD81"/>
<dbReference type="PRINTS" id="PR00792">
    <property type="entry name" value="PEPSIN"/>
</dbReference>
<keyword evidence="5" id="KW-0325">Glycoprotein</keyword>
<gene>
    <name evidence="9" type="ORF">SHERM_10213</name>
</gene>
<proteinExistence type="inferred from homology"/>
<dbReference type="InterPro" id="IPR032799">
    <property type="entry name" value="TAXi_C"/>
</dbReference>
<organism evidence="9 10">
    <name type="scientific">Striga hermonthica</name>
    <name type="common">Purple witchweed</name>
    <name type="synonym">Buchnera hermonthica</name>
    <dbReference type="NCBI Taxonomy" id="68872"/>
    <lineage>
        <taxon>Eukaryota</taxon>
        <taxon>Viridiplantae</taxon>
        <taxon>Streptophyta</taxon>
        <taxon>Embryophyta</taxon>
        <taxon>Tracheophyta</taxon>
        <taxon>Spermatophyta</taxon>
        <taxon>Magnoliopsida</taxon>
        <taxon>eudicotyledons</taxon>
        <taxon>Gunneridae</taxon>
        <taxon>Pentapetalae</taxon>
        <taxon>asterids</taxon>
        <taxon>lamiids</taxon>
        <taxon>Lamiales</taxon>
        <taxon>Orobanchaceae</taxon>
        <taxon>Buchnereae</taxon>
        <taxon>Striga</taxon>
    </lineage>
</organism>
<dbReference type="Pfam" id="PF14541">
    <property type="entry name" value="TAXi_C"/>
    <property type="match status" value="1"/>
</dbReference>
<evidence type="ECO:0000256" key="5">
    <source>
        <dbReference type="ARBA" id="ARBA00023180"/>
    </source>
</evidence>
<feature type="active site" evidence="6">
    <location>
        <position position="303"/>
    </location>
</feature>
<dbReference type="InterPro" id="IPR021109">
    <property type="entry name" value="Peptidase_aspartic_dom_sf"/>
</dbReference>
<keyword evidence="2 7" id="KW-0645">Protease</keyword>
<evidence type="ECO:0000313" key="9">
    <source>
        <dbReference type="EMBL" id="CAA0807488.1"/>
    </source>
</evidence>
<evidence type="ECO:0000256" key="2">
    <source>
        <dbReference type="ARBA" id="ARBA00022670"/>
    </source>
</evidence>
<dbReference type="InterPro" id="IPR033121">
    <property type="entry name" value="PEPTIDASE_A1"/>
</dbReference>
<evidence type="ECO:0000256" key="3">
    <source>
        <dbReference type="ARBA" id="ARBA00022750"/>
    </source>
</evidence>
<evidence type="ECO:0000256" key="6">
    <source>
        <dbReference type="PIRSR" id="PIRSR601461-1"/>
    </source>
</evidence>
<dbReference type="Gene3D" id="2.40.70.10">
    <property type="entry name" value="Acid Proteases"/>
    <property type="match status" value="2"/>
</dbReference>
<feature type="active site" evidence="6">
    <location>
        <position position="100"/>
    </location>
</feature>
<dbReference type="InterPro" id="IPR051708">
    <property type="entry name" value="Plant_Aspart_Prot_A1"/>
</dbReference>
<evidence type="ECO:0000256" key="1">
    <source>
        <dbReference type="ARBA" id="ARBA00007447"/>
    </source>
</evidence>
<evidence type="ECO:0000259" key="8">
    <source>
        <dbReference type="PROSITE" id="PS51767"/>
    </source>
</evidence>
<dbReference type="CDD" id="cd05476">
    <property type="entry name" value="pepsin_A_like_plant"/>
    <property type="match status" value="1"/>
</dbReference>
<dbReference type="EMBL" id="CACSLK010001140">
    <property type="protein sequence ID" value="CAA0807488.1"/>
    <property type="molecule type" value="Genomic_DNA"/>
</dbReference>
<accession>A0A9N7MD81</accession>
<keyword evidence="3 7" id="KW-0064">Aspartyl protease</keyword>
<comment type="similarity">
    <text evidence="1 7">Belongs to the peptidase A1 family.</text>
</comment>
<dbReference type="Proteomes" id="UP001153555">
    <property type="component" value="Unassembled WGS sequence"/>
</dbReference>
<dbReference type="GO" id="GO:0004190">
    <property type="term" value="F:aspartic-type endopeptidase activity"/>
    <property type="evidence" value="ECO:0007669"/>
    <property type="project" value="UniProtKB-KW"/>
</dbReference>
<feature type="domain" description="Peptidase A1" evidence="8">
    <location>
        <begin position="82"/>
        <end position="430"/>
    </location>
</feature>